<dbReference type="FunFam" id="3.40.50.1820:FF:000003">
    <property type="entry name" value="Dipeptidyl peptidase 4"/>
    <property type="match status" value="1"/>
</dbReference>
<evidence type="ECO:0000256" key="12">
    <source>
        <dbReference type="SAM" id="MobiDB-lite"/>
    </source>
</evidence>
<keyword evidence="6" id="KW-0378">Hydrolase</keyword>
<dbReference type="PANTHER" id="PTHR11731:SF200">
    <property type="entry name" value="DIPEPTIDYL PEPTIDASE 10, ISOFORM B"/>
    <property type="match status" value="1"/>
</dbReference>
<dbReference type="InterPro" id="IPR002471">
    <property type="entry name" value="Pept_S9_AS"/>
</dbReference>
<comment type="caution">
    <text evidence="16">The sequence shown here is derived from an EMBL/GenBank/DDBJ whole genome shotgun (WGS) entry which is preliminary data.</text>
</comment>
<dbReference type="GO" id="GO:0005774">
    <property type="term" value="C:vacuolar membrane"/>
    <property type="evidence" value="ECO:0007669"/>
    <property type="project" value="UniProtKB-SubCell"/>
</dbReference>
<dbReference type="GO" id="GO:0004177">
    <property type="term" value="F:aminopeptidase activity"/>
    <property type="evidence" value="ECO:0007669"/>
    <property type="project" value="UniProtKB-KW"/>
</dbReference>
<evidence type="ECO:0000313" key="17">
    <source>
        <dbReference type="Proteomes" id="UP000193560"/>
    </source>
</evidence>
<keyword evidence="11" id="KW-0325">Glycoprotein</keyword>
<proteinExistence type="inferred from homology"/>
<dbReference type="GO" id="GO:0005886">
    <property type="term" value="C:plasma membrane"/>
    <property type="evidence" value="ECO:0007669"/>
    <property type="project" value="TreeGrafter"/>
</dbReference>
<evidence type="ECO:0000313" key="16">
    <source>
        <dbReference type="EMBL" id="ORZ18786.1"/>
    </source>
</evidence>
<name>A0A1X2ILX5_9FUNG</name>
<evidence type="ECO:0000256" key="13">
    <source>
        <dbReference type="SAM" id="Phobius"/>
    </source>
</evidence>
<organism evidence="16 17">
    <name type="scientific">Absidia repens</name>
    <dbReference type="NCBI Taxonomy" id="90262"/>
    <lineage>
        <taxon>Eukaryota</taxon>
        <taxon>Fungi</taxon>
        <taxon>Fungi incertae sedis</taxon>
        <taxon>Mucoromycota</taxon>
        <taxon>Mucoromycotina</taxon>
        <taxon>Mucoromycetes</taxon>
        <taxon>Mucorales</taxon>
        <taxon>Cunninghamellaceae</taxon>
        <taxon>Absidia</taxon>
    </lineage>
</organism>
<dbReference type="Gene3D" id="3.40.50.1820">
    <property type="entry name" value="alpha/beta hydrolase"/>
    <property type="match status" value="1"/>
</dbReference>
<protein>
    <submittedName>
        <fullName evidence="16">Dipeptidyl peptidase IV N-terminal region-domain-containing protein</fullName>
    </submittedName>
</protein>
<keyword evidence="10 13" id="KW-0472">Membrane</keyword>
<evidence type="ECO:0000256" key="11">
    <source>
        <dbReference type="ARBA" id="ARBA00023180"/>
    </source>
</evidence>
<dbReference type="InterPro" id="IPR001375">
    <property type="entry name" value="Peptidase_S9_cat"/>
</dbReference>
<evidence type="ECO:0000256" key="5">
    <source>
        <dbReference type="ARBA" id="ARBA00022692"/>
    </source>
</evidence>
<evidence type="ECO:0000256" key="6">
    <source>
        <dbReference type="ARBA" id="ARBA00022801"/>
    </source>
</evidence>
<feature type="compositionally biased region" description="Low complexity" evidence="12">
    <location>
        <begin position="40"/>
        <end position="52"/>
    </location>
</feature>
<evidence type="ECO:0000256" key="9">
    <source>
        <dbReference type="ARBA" id="ARBA00022989"/>
    </source>
</evidence>
<feature type="region of interest" description="Disordered" evidence="12">
    <location>
        <begin position="1"/>
        <end position="52"/>
    </location>
</feature>
<dbReference type="InterPro" id="IPR002469">
    <property type="entry name" value="Peptidase_S9B_N"/>
</dbReference>
<dbReference type="PANTHER" id="PTHR11731">
    <property type="entry name" value="PROTEASE FAMILY S9B,C DIPEPTIDYL-PEPTIDASE IV-RELATED"/>
    <property type="match status" value="1"/>
</dbReference>
<evidence type="ECO:0000256" key="10">
    <source>
        <dbReference type="ARBA" id="ARBA00023136"/>
    </source>
</evidence>
<dbReference type="SUPFAM" id="SSF82171">
    <property type="entry name" value="DPP6 N-terminal domain-like"/>
    <property type="match status" value="1"/>
</dbReference>
<evidence type="ECO:0000256" key="2">
    <source>
        <dbReference type="ARBA" id="ARBA00006150"/>
    </source>
</evidence>
<evidence type="ECO:0000256" key="7">
    <source>
        <dbReference type="ARBA" id="ARBA00022825"/>
    </source>
</evidence>
<keyword evidence="4" id="KW-0645">Protease</keyword>
<dbReference type="SUPFAM" id="SSF53474">
    <property type="entry name" value="alpha/beta-Hydrolases"/>
    <property type="match status" value="1"/>
</dbReference>
<dbReference type="Gene3D" id="2.140.10.30">
    <property type="entry name" value="Dipeptidylpeptidase IV, N-terminal domain"/>
    <property type="match status" value="1"/>
</dbReference>
<dbReference type="InterPro" id="IPR050278">
    <property type="entry name" value="Serine_Prot_S9B/DPPIV"/>
</dbReference>
<keyword evidence="5 13" id="KW-0812">Transmembrane</keyword>
<evidence type="ECO:0000256" key="1">
    <source>
        <dbReference type="ARBA" id="ARBA00004576"/>
    </source>
</evidence>
<dbReference type="PROSITE" id="PS00708">
    <property type="entry name" value="PRO_ENDOPEP_SER"/>
    <property type="match status" value="1"/>
</dbReference>
<dbReference type="STRING" id="90262.A0A1X2ILX5"/>
<dbReference type="OrthoDB" id="16520at2759"/>
<evidence type="ECO:0000259" key="14">
    <source>
        <dbReference type="Pfam" id="PF00326"/>
    </source>
</evidence>
<reference evidence="16 17" key="1">
    <citation type="submission" date="2016-07" db="EMBL/GenBank/DDBJ databases">
        <title>Pervasive Adenine N6-methylation of Active Genes in Fungi.</title>
        <authorList>
            <consortium name="DOE Joint Genome Institute"/>
            <person name="Mondo S.J."/>
            <person name="Dannebaum R.O."/>
            <person name="Kuo R.C."/>
            <person name="Labutti K."/>
            <person name="Haridas S."/>
            <person name="Kuo A."/>
            <person name="Salamov A."/>
            <person name="Ahrendt S.R."/>
            <person name="Lipzen A."/>
            <person name="Sullivan W."/>
            <person name="Andreopoulos W.B."/>
            <person name="Clum A."/>
            <person name="Lindquist E."/>
            <person name="Daum C."/>
            <person name="Ramamoorthy G.K."/>
            <person name="Gryganskyi A."/>
            <person name="Culley D."/>
            <person name="Magnuson J.K."/>
            <person name="James T.Y."/>
            <person name="O'Malley M.A."/>
            <person name="Stajich J.E."/>
            <person name="Spatafora J.W."/>
            <person name="Visel A."/>
            <person name="Grigoriev I.V."/>
        </authorList>
    </citation>
    <scope>NUCLEOTIDE SEQUENCE [LARGE SCALE GENOMIC DNA]</scope>
    <source>
        <strain evidence="16 17">NRRL 1336</strain>
    </source>
</reference>
<evidence type="ECO:0000256" key="4">
    <source>
        <dbReference type="ARBA" id="ARBA00022670"/>
    </source>
</evidence>
<dbReference type="InterPro" id="IPR029058">
    <property type="entry name" value="AB_hydrolase_fold"/>
</dbReference>
<comment type="similarity">
    <text evidence="2">Belongs to the peptidase S9B family.</text>
</comment>
<dbReference type="EMBL" id="MCGE01000008">
    <property type="protein sequence ID" value="ORZ18786.1"/>
    <property type="molecule type" value="Genomic_DNA"/>
</dbReference>
<evidence type="ECO:0000259" key="15">
    <source>
        <dbReference type="Pfam" id="PF00930"/>
    </source>
</evidence>
<feature type="domain" description="Peptidase S9 prolyl oligopeptidase catalytic" evidence="14">
    <location>
        <begin position="680"/>
        <end position="882"/>
    </location>
</feature>
<dbReference type="Proteomes" id="UP000193560">
    <property type="component" value="Unassembled WGS sequence"/>
</dbReference>
<dbReference type="Pfam" id="PF00326">
    <property type="entry name" value="Peptidase_S9"/>
    <property type="match status" value="1"/>
</dbReference>
<sequence>MPPMMEQVRRNYSDDEDLDDHDQATGLLSHQRTTLPMPRQDQQQQQHNYQQQQHMYYPEDEQEGYGDLENHSDLMDFGKRKKKLVTFTCISLVALLVFAWVIWSLAMGQMFQIMTGDSNVDYNETKRIDMNDLYNSSFAPKRPTLVWVEQDSNDGIFTYRDPRTNDILLESIEDRESQIFVEMKDLQVGKGALDVERFEISQDAQYLMLFTNVTKQFRWSYKANIYLYHLESKTILPLNTETDVNEKPRISYAVWSKSGHQLAYVMDNDIYIANLDKKTHRRVTYDGSATIFNGVPDWVYEEEVFGKEYSLWWSPDSTHLAYLRFNETEVPEYQVPLYTTSNRSSYPEQLTIKYPKAGSPNPLVSLHIHALKTEETIMVTRNSTLHPLQASSTAHDFDDDDRLITDVAWATDAHSYLLFKQTNRVQDHELTSLVTIPSRNLTQTKVETIREYKPEDGGWIDIGQSMVHLPSEQQQKKKSIRYLDVADHENGYTHLAIFTVNQDDPSKVSRQWLTSGEWEVVAGSVVVDKTRNLVHFISTERSFLERHLYSISLDNKEPASTKVCLTCSEDPDEHAYYDVNFSPKAGYYILNYLGPNIPRTVVRKVDNSSFEAVLNDNADLSRLLDEYDLPRVRMSTVKSGSIDMPAMEVLPPDFDSTKKYPVLFHVYGGPGSQLVTYQFSLDWHVFVASQLGFIVVTVDGRGTGYQGRQYRSVVRGNLGDLETVDQVNAAKHWASLDYVDASRIAIWGWSYGGYMTTKVLESDDGVFATGMAVAPVTDWHYYDSIYTERYMLTPSMNVEGYQQSAVNNMTGFEHAKYLLIHGTGDDNVHFQHSAVLVDKLTLANIHNYRVQFYPDSNHRISYHNANANVYHLLTEFLFDSFGGKEYAHIREETHGHFSGSLEHLHH</sequence>
<keyword evidence="17" id="KW-1185">Reference proteome</keyword>
<keyword evidence="7" id="KW-0720">Serine protease</keyword>
<keyword evidence="8" id="KW-0735">Signal-anchor</keyword>
<keyword evidence="9 13" id="KW-1133">Transmembrane helix</keyword>
<feature type="domain" description="Dipeptidylpeptidase IV N-terminal" evidence="15">
    <location>
        <begin position="201"/>
        <end position="598"/>
    </location>
</feature>
<keyword evidence="3" id="KW-0031">Aminopeptidase</keyword>
<dbReference type="GO" id="GO:0004252">
    <property type="term" value="F:serine-type endopeptidase activity"/>
    <property type="evidence" value="ECO:0007669"/>
    <property type="project" value="InterPro"/>
</dbReference>
<accession>A0A1X2ILX5</accession>
<dbReference type="AlphaFoldDB" id="A0A1X2ILX5"/>
<dbReference type="GO" id="GO:0008239">
    <property type="term" value="F:dipeptidyl-peptidase activity"/>
    <property type="evidence" value="ECO:0007669"/>
    <property type="project" value="TreeGrafter"/>
</dbReference>
<evidence type="ECO:0000256" key="8">
    <source>
        <dbReference type="ARBA" id="ARBA00022968"/>
    </source>
</evidence>
<dbReference type="Pfam" id="PF00930">
    <property type="entry name" value="DPPIV_N"/>
    <property type="match status" value="1"/>
</dbReference>
<dbReference type="GO" id="GO:0006508">
    <property type="term" value="P:proteolysis"/>
    <property type="evidence" value="ECO:0007669"/>
    <property type="project" value="UniProtKB-KW"/>
</dbReference>
<comment type="subcellular location">
    <subcellularLocation>
        <location evidence="1">Vacuole membrane</location>
        <topology evidence="1">Single-pass type II membrane protein</topology>
    </subcellularLocation>
</comment>
<evidence type="ECO:0000256" key="3">
    <source>
        <dbReference type="ARBA" id="ARBA00022438"/>
    </source>
</evidence>
<feature type="transmembrane region" description="Helical" evidence="13">
    <location>
        <begin position="84"/>
        <end position="103"/>
    </location>
</feature>
<gene>
    <name evidence="16" type="ORF">BCR42DRAFT_411576</name>
</gene>